<gene>
    <name evidence="1" type="ORF">DSO57_1006674</name>
</gene>
<comment type="caution">
    <text evidence="1">The sequence shown here is derived from an EMBL/GenBank/DDBJ whole genome shotgun (WGS) entry which is preliminary data.</text>
</comment>
<protein>
    <submittedName>
        <fullName evidence="1">Uncharacterized protein</fullName>
    </submittedName>
</protein>
<sequence>MRISDTAGERFLYKDTSKAKDMIICYSEHLSYGAVPFRYLGRYIGENGFYLVWELPLTKRYYELLLKAPTGSHADPASLGLAAFELLQPIKGLHIGWMVVSLDCSAIRSKDTR</sequence>
<proteinExistence type="predicted"/>
<accession>A0ACC2TIV0</accession>
<dbReference type="EMBL" id="QTSX02002859">
    <property type="protein sequence ID" value="KAJ9074415.1"/>
    <property type="molecule type" value="Genomic_DNA"/>
</dbReference>
<evidence type="ECO:0000313" key="2">
    <source>
        <dbReference type="Proteomes" id="UP001165960"/>
    </source>
</evidence>
<reference evidence="1" key="1">
    <citation type="submission" date="2022-04" db="EMBL/GenBank/DDBJ databases">
        <title>Genome of the entomopathogenic fungus Entomophthora muscae.</title>
        <authorList>
            <person name="Elya C."/>
            <person name="Lovett B.R."/>
            <person name="Lee E."/>
            <person name="Macias A.M."/>
            <person name="Hajek A.E."/>
            <person name="De Bivort B.L."/>
            <person name="Kasson M.T."/>
            <person name="De Fine Licht H.H."/>
            <person name="Stajich J.E."/>
        </authorList>
    </citation>
    <scope>NUCLEOTIDE SEQUENCE</scope>
    <source>
        <strain evidence="1">Berkeley</strain>
    </source>
</reference>
<name>A0ACC2TIV0_9FUNG</name>
<evidence type="ECO:0000313" key="1">
    <source>
        <dbReference type="EMBL" id="KAJ9074415.1"/>
    </source>
</evidence>
<dbReference type="Proteomes" id="UP001165960">
    <property type="component" value="Unassembled WGS sequence"/>
</dbReference>
<organism evidence="1 2">
    <name type="scientific">Entomophthora muscae</name>
    <dbReference type="NCBI Taxonomy" id="34485"/>
    <lineage>
        <taxon>Eukaryota</taxon>
        <taxon>Fungi</taxon>
        <taxon>Fungi incertae sedis</taxon>
        <taxon>Zoopagomycota</taxon>
        <taxon>Entomophthoromycotina</taxon>
        <taxon>Entomophthoromycetes</taxon>
        <taxon>Entomophthorales</taxon>
        <taxon>Entomophthoraceae</taxon>
        <taxon>Entomophthora</taxon>
    </lineage>
</organism>
<keyword evidence="2" id="KW-1185">Reference proteome</keyword>